<sequence>MPLCDRSRMLPLCRPSTIFCWHKWLRSGNSSLVGRCLWFVRHLIALPALSQTECLIMLLYCTMTFTGIPRPDMSFALPNAINLAEMGQSVSDKRIGYLFCIEVMPPDHPTNLLLVNTLRKDLESPSVTRVCLALDTIIQYPLEDIIPAVQTRLYDILSHNSPHVRRRALLALRALSRKQQSIIEPMTVKVQKRLRDLDSGVANTALILIPDLVQASLITHDDARGRTVALLLQCWKNRSDPSQLSLLTHTLSVLCKVGPPADQSGLYHSIVKFASQRESTNPALLFQVTKTITTAAISPGNSSISPITYVRHLVGSTSPNDKYLLLCLLEVAEPRLWAGTDSQIPAVLDAFEVELIMQQLDSPDGLIRRKTLKVLYKVEPDIVVTYFSRMVESVSSAVTMGMKAEYSLRMLQVAEVLSGEDSESYAQYLMRVLKTIEGEDTGGNVIQEVVEYALTYVRTASFSAVNGVTVLLTALTEENVVMGPTFLLIAAALACEYSKSVAISPESLLWGLSARLSVCTTSVKEVCVLAMLRLSNECEEVPEEVIGRVKKMTETAGKFLRRRYDQFLFCVENKDFLRKIVSMAKSSSLPDFALSIEISYGQAHEQTTQPQGPTTSETPSLVPGLSPPQSPSQRPLRYDAYEAPPPARRLNSRSPTKYRSRSSLSARSSSQLSVDSLSSDYVDPEMAKTMTAGELALMPSEVRNLDYSPFLNTNLEVNHLAERADLIALDSPFIADLPDPIAREDPGTSSQSIDFESIWNSSGSSNSRGWCEQSSDDTVRLLQKLQLRLRVISADQPPFKGELKIVAVKLPQPGPPYPALLRIKESEDGDESCLWRMRCLDNSLRLQVKHLLESDVD</sequence>
<comment type="caution">
    <text evidence="1">The sequence shown here is derived from an EMBL/GenBank/DDBJ whole genome shotgun (WGS) entry which is preliminary data.</text>
</comment>
<keyword evidence="2" id="KW-1185">Reference proteome</keyword>
<organism evidence="1 2">
    <name type="scientific">Thelephora ganbajun</name>
    <name type="common">Ganba fungus</name>
    <dbReference type="NCBI Taxonomy" id="370292"/>
    <lineage>
        <taxon>Eukaryota</taxon>
        <taxon>Fungi</taxon>
        <taxon>Dikarya</taxon>
        <taxon>Basidiomycota</taxon>
        <taxon>Agaricomycotina</taxon>
        <taxon>Agaricomycetes</taxon>
        <taxon>Thelephorales</taxon>
        <taxon>Thelephoraceae</taxon>
        <taxon>Thelephora</taxon>
    </lineage>
</organism>
<evidence type="ECO:0000313" key="2">
    <source>
        <dbReference type="Proteomes" id="UP000886501"/>
    </source>
</evidence>
<dbReference type="EMBL" id="MU118029">
    <property type="protein sequence ID" value="KAF9647646.1"/>
    <property type="molecule type" value="Genomic_DNA"/>
</dbReference>
<accession>A0ACB6ZDD5</accession>
<evidence type="ECO:0000313" key="1">
    <source>
        <dbReference type="EMBL" id="KAF9647646.1"/>
    </source>
</evidence>
<proteinExistence type="predicted"/>
<name>A0ACB6ZDD5_THEGA</name>
<protein>
    <submittedName>
        <fullName evidence="1">ARM repeat-containing protein</fullName>
    </submittedName>
</protein>
<reference evidence="1" key="2">
    <citation type="journal article" date="2020" name="Nat. Commun.">
        <title>Large-scale genome sequencing of mycorrhizal fungi provides insights into the early evolution of symbiotic traits.</title>
        <authorList>
            <person name="Miyauchi S."/>
            <person name="Kiss E."/>
            <person name="Kuo A."/>
            <person name="Drula E."/>
            <person name="Kohler A."/>
            <person name="Sanchez-Garcia M."/>
            <person name="Morin E."/>
            <person name="Andreopoulos B."/>
            <person name="Barry K.W."/>
            <person name="Bonito G."/>
            <person name="Buee M."/>
            <person name="Carver A."/>
            <person name="Chen C."/>
            <person name="Cichocki N."/>
            <person name="Clum A."/>
            <person name="Culley D."/>
            <person name="Crous P.W."/>
            <person name="Fauchery L."/>
            <person name="Girlanda M."/>
            <person name="Hayes R.D."/>
            <person name="Keri Z."/>
            <person name="LaButti K."/>
            <person name="Lipzen A."/>
            <person name="Lombard V."/>
            <person name="Magnuson J."/>
            <person name="Maillard F."/>
            <person name="Murat C."/>
            <person name="Nolan M."/>
            <person name="Ohm R.A."/>
            <person name="Pangilinan J."/>
            <person name="Pereira M.F."/>
            <person name="Perotto S."/>
            <person name="Peter M."/>
            <person name="Pfister S."/>
            <person name="Riley R."/>
            <person name="Sitrit Y."/>
            <person name="Stielow J.B."/>
            <person name="Szollosi G."/>
            <person name="Zifcakova L."/>
            <person name="Stursova M."/>
            <person name="Spatafora J.W."/>
            <person name="Tedersoo L."/>
            <person name="Vaario L.M."/>
            <person name="Yamada A."/>
            <person name="Yan M."/>
            <person name="Wang P."/>
            <person name="Xu J."/>
            <person name="Bruns T."/>
            <person name="Baldrian P."/>
            <person name="Vilgalys R."/>
            <person name="Dunand C."/>
            <person name="Henrissat B."/>
            <person name="Grigoriev I.V."/>
            <person name="Hibbett D."/>
            <person name="Nagy L.G."/>
            <person name="Martin F.M."/>
        </authorList>
    </citation>
    <scope>NUCLEOTIDE SEQUENCE</scope>
    <source>
        <strain evidence="1">P2</strain>
    </source>
</reference>
<gene>
    <name evidence="1" type="ORF">BDM02DRAFT_3116739</name>
</gene>
<dbReference type="Proteomes" id="UP000886501">
    <property type="component" value="Unassembled WGS sequence"/>
</dbReference>
<reference evidence="1" key="1">
    <citation type="submission" date="2019-10" db="EMBL/GenBank/DDBJ databases">
        <authorList>
            <consortium name="DOE Joint Genome Institute"/>
            <person name="Kuo A."/>
            <person name="Miyauchi S."/>
            <person name="Kiss E."/>
            <person name="Drula E."/>
            <person name="Kohler A."/>
            <person name="Sanchez-Garcia M."/>
            <person name="Andreopoulos B."/>
            <person name="Barry K.W."/>
            <person name="Bonito G."/>
            <person name="Buee M."/>
            <person name="Carver A."/>
            <person name="Chen C."/>
            <person name="Cichocki N."/>
            <person name="Clum A."/>
            <person name="Culley D."/>
            <person name="Crous P.W."/>
            <person name="Fauchery L."/>
            <person name="Girlanda M."/>
            <person name="Hayes R."/>
            <person name="Keri Z."/>
            <person name="Labutti K."/>
            <person name="Lipzen A."/>
            <person name="Lombard V."/>
            <person name="Magnuson J."/>
            <person name="Maillard F."/>
            <person name="Morin E."/>
            <person name="Murat C."/>
            <person name="Nolan M."/>
            <person name="Ohm R."/>
            <person name="Pangilinan J."/>
            <person name="Pereira M."/>
            <person name="Perotto S."/>
            <person name="Peter M."/>
            <person name="Riley R."/>
            <person name="Sitrit Y."/>
            <person name="Stielow B."/>
            <person name="Szollosi G."/>
            <person name="Zifcakova L."/>
            <person name="Stursova M."/>
            <person name="Spatafora J.W."/>
            <person name="Tedersoo L."/>
            <person name="Vaario L.-M."/>
            <person name="Yamada A."/>
            <person name="Yan M."/>
            <person name="Wang P."/>
            <person name="Xu J."/>
            <person name="Bruns T."/>
            <person name="Baldrian P."/>
            <person name="Vilgalys R."/>
            <person name="Henrissat B."/>
            <person name="Grigoriev I.V."/>
            <person name="Hibbett D."/>
            <person name="Nagy L.G."/>
            <person name="Martin F.M."/>
        </authorList>
    </citation>
    <scope>NUCLEOTIDE SEQUENCE</scope>
    <source>
        <strain evidence="1">P2</strain>
    </source>
</reference>